<evidence type="ECO:0000256" key="2">
    <source>
        <dbReference type="SAM" id="SignalP"/>
    </source>
</evidence>
<name>A0A9D4GL12_DREPO</name>
<keyword evidence="2" id="KW-0732">Signal</keyword>
<proteinExistence type="predicted"/>
<feature type="transmembrane region" description="Helical" evidence="1">
    <location>
        <begin position="278"/>
        <end position="297"/>
    </location>
</feature>
<keyword evidence="1" id="KW-0472">Membrane</keyword>
<dbReference type="Proteomes" id="UP000828390">
    <property type="component" value="Unassembled WGS sequence"/>
</dbReference>
<sequence length="318" mass="36293">MHRLLAAMFIITGTIFELVQDNTGTNLLIKCDEDRTINVASRTRTIVEFIQDIIITNDLTKFPEDWTINVSFRVLRRKNAPPSIVYVFQLTGTIFKSVQDIIGTNLLTKFNDDRTINVASRVKNVFQPTETIFELIQDIIATNFLAKFHEDRTIIVATRVLERKMPRPLVAIVLTRKNVPHPGRVAIRLISENINIMGTNLLTNVNKKNAPPPGGYVFQQTRTIFEVVQDIIGSNHLHNWIKIGQYNVAYRPYKEKCPNPGGIVFQQTETIFELVQHYMGINLLTIFISINVASYVFKTQMLTPLDARRTKGDHKSSP</sequence>
<accession>A0A9D4GL12</accession>
<organism evidence="3 4">
    <name type="scientific">Dreissena polymorpha</name>
    <name type="common">Zebra mussel</name>
    <name type="synonym">Mytilus polymorpha</name>
    <dbReference type="NCBI Taxonomy" id="45954"/>
    <lineage>
        <taxon>Eukaryota</taxon>
        <taxon>Metazoa</taxon>
        <taxon>Spiralia</taxon>
        <taxon>Lophotrochozoa</taxon>
        <taxon>Mollusca</taxon>
        <taxon>Bivalvia</taxon>
        <taxon>Autobranchia</taxon>
        <taxon>Heteroconchia</taxon>
        <taxon>Euheterodonta</taxon>
        <taxon>Imparidentia</taxon>
        <taxon>Neoheterodontei</taxon>
        <taxon>Myida</taxon>
        <taxon>Dreissenoidea</taxon>
        <taxon>Dreissenidae</taxon>
        <taxon>Dreissena</taxon>
    </lineage>
</organism>
<evidence type="ECO:0000313" key="4">
    <source>
        <dbReference type="Proteomes" id="UP000828390"/>
    </source>
</evidence>
<evidence type="ECO:0000313" key="3">
    <source>
        <dbReference type="EMBL" id="KAH3818813.1"/>
    </source>
</evidence>
<reference evidence="3" key="2">
    <citation type="submission" date="2020-11" db="EMBL/GenBank/DDBJ databases">
        <authorList>
            <person name="McCartney M.A."/>
            <person name="Auch B."/>
            <person name="Kono T."/>
            <person name="Mallez S."/>
            <person name="Becker A."/>
            <person name="Gohl D.M."/>
            <person name="Silverstein K.A.T."/>
            <person name="Koren S."/>
            <person name="Bechman K.B."/>
            <person name="Herman A."/>
            <person name="Abrahante J.E."/>
            <person name="Garbe J."/>
        </authorList>
    </citation>
    <scope>NUCLEOTIDE SEQUENCE</scope>
    <source>
        <strain evidence="3">Duluth1</strain>
        <tissue evidence="3">Whole animal</tissue>
    </source>
</reference>
<keyword evidence="1" id="KW-0812">Transmembrane</keyword>
<reference evidence="3" key="1">
    <citation type="journal article" date="2019" name="bioRxiv">
        <title>The Genome of the Zebra Mussel, Dreissena polymorpha: A Resource for Invasive Species Research.</title>
        <authorList>
            <person name="McCartney M.A."/>
            <person name="Auch B."/>
            <person name="Kono T."/>
            <person name="Mallez S."/>
            <person name="Zhang Y."/>
            <person name="Obille A."/>
            <person name="Becker A."/>
            <person name="Abrahante J.E."/>
            <person name="Garbe J."/>
            <person name="Badalamenti J.P."/>
            <person name="Herman A."/>
            <person name="Mangelson H."/>
            <person name="Liachko I."/>
            <person name="Sullivan S."/>
            <person name="Sone E.D."/>
            <person name="Koren S."/>
            <person name="Silverstein K.A.T."/>
            <person name="Beckman K.B."/>
            <person name="Gohl D.M."/>
        </authorList>
    </citation>
    <scope>NUCLEOTIDE SEQUENCE</scope>
    <source>
        <strain evidence="3">Duluth1</strain>
        <tissue evidence="3">Whole animal</tissue>
    </source>
</reference>
<gene>
    <name evidence="3" type="ORF">DPMN_120539</name>
</gene>
<evidence type="ECO:0000256" key="1">
    <source>
        <dbReference type="SAM" id="Phobius"/>
    </source>
</evidence>
<comment type="caution">
    <text evidence="3">The sequence shown here is derived from an EMBL/GenBank/DDBJ whole genome shotgun (WGS) entry which is preliminary data.</text>
</comment>
<dbReference type="AlphaFoldDB" id="A0A9D4GL12"/>
<feature type="signal peptide" evidence="2">
    <location>
        <begin position="1"/>
        <end position="16"/>
    </location>
</feature>
<feature type="chain" id="PRO_5038876865" evidence="2">
    <location>
        <begin position="17"/>
        <end position="318"/>
    </location>
</feature>
<keyword evidence="1" id="KW-1133">Transmembrane helix</keyword>
<dbReference type="EMBL" id="JAIWYP010000005">
    <property type="protein sequence ID" value="KAH3818813.1"/>
    <property type="molecule type" value="Genomic_DNA"/>
</dbReference>
<protein>
    <submittedName>
        <fullName evidence="3">Uncharacterized protein</fullName>
    </submittedName>
</protein>
<keyword evidence="4" id="KW-1185">Reference proteome</keyword>